<proteinExistence type="inferred from homology"/>
<feature type="transmembrane region" description="Helical" evidence="6">
    <location>
        <begin position="392"/>
        <end position="412"/>
    </location>
</feature>
<protein>
    <submittedName>
        <fullName evidence="7">BCD family chlorophyll transporter-like MFS transporter</fullName>
    </submittedName>
</protein>
<organism evidence="7 8">
    <name type="scientific">Sphingomonas yantingensis</name>
    <dbReference type="NCBI Taxonomy" id="1241761"/>
    <lineage>
        <taxon>Bacteria</taxon>
        <taxon>Pseudomonadati</taxon>
        <taxon>Pseudomonadota</taxon>
        <taxon>Alphaproteobacteria</taxon>
        <taxon>Sphingomonadales</taxon>
        <taxon>Sphingomonadaceae</taxon>
        <taxon>Sphingomonas</taxon>
    </lineage>
</organism>
<evidence type="ECO:0000256" key="1">
    <source>
        <dbReference type="ARBA" id="ARBA00004141"/>
    </source>
</evidence>
<dbReference type="EMBL" id="JACIJJ010000001">
    <property type="protein sequence ID" value="MBB5697617.1"/>
    <property type="molecule type" value="Genomic_DNA"/>
</dbReference>
<dbReference type="Proteomes" id="UP000557739">
    <property type="component" value="Unassembled WGS sequence"/>
</dbReference>
<evidence type="ECO:0000256" key="2">
    <source>
        <dbReference type="ARBA" id="ARBA00008412"/>
    </source>
</evidence>
<comment type="similarity">
    <text evidence="2">Belongs to the PucC family.</text>
</comment>
<evidence type="ECO:0000256" key="3">
    <source>
        <dbReference type="ARBA" id="ARBA00022692"/>
    </source>
</evidence>
<evidence type="ECO:0000256" key="5">
    <source>
        <dbReference type="ARBA" id="ARBA00023136"/>
    </source>
</evidence>
<feature type="transmembrane region" description="Helical" evidence="6">
    <location>
        <begin position="294"/>
        <end position="316"/>
    </location>
</feature>
<name>A0A7W9EGZ0_9SPHN</name>
<feature type="transmembrane region" description="Helical" evidence="6">
    <location>
        <begin position="36"/>
        <end position="53"/>
    </location>
</feature>
<dbReference type="SUPFAM" id="SSF103473">
    <property type="entry name" value="MFS general substrate transporter"/>
    <property type="match status" value="1"/>
</dbReference>
<dbReference type="Gene3D" id="1.20.1250.20">
    <property type="entry name" value="MFS general substrate transporter like domains"/>
    <property type="match status" value="1"/>
</dbReference>
<dbReference type="InterPro" id="IPR036259">
    <property type="entry name" value="MFS_trans_sf"/>
</dbReference>
<dbReference type="InterPro" id="IPR004896">
    <property type="entry name" value="PucC-rel"/>
</dbReference>
<feature type="transmembrane region" description="Helical" evidence="6">
    <location>
        <begin position="178"/>
        <end position="197"/>
    </location>
</feature>
<evidence type="ECO:0000256" key="6">
    <source>
        <dbReference type="SAM" id="Phobius"/>
    </source>
</evidence>
<feature type="transmembrane region" description="Helical" evidence="6">
    <location>
        <begin position="65"/>
        <end position="85"/>
    </location>
</feature>
<feature type="transmembrane region" description="Helical" evidence="6">
    <location>
        <begin position="142"/>
        <end position="166"/>
    </location>
</feature>
<dbReference type="CDD" id="cd06176">
    <property type="entry name" value="MFS_BCD_PucC-like"/>
    <property type="match status" value="1"/>
</dbReference>
<feature type="transmembrane region" description="Helical" evidence="6">
    <location>
        <begin position="328"/>
        <end position="347"/>
    </location>
</feature>
<gene>
    <name evidence="7" type="ORF">FHR19_000942</name>
</gene>
<keyword evidence="3 6" id="KW-0812">Transmembrane</keyword>
<keyword evidence="4 6" id="KW-1133">Transmembrane helix</keyword>
<dbReference type="AlphaFoldDB" id="A0A7W9EGZ0"/>
<dbReference type="PANTHER" id="PTHR23538:SF1">
    <property type="entry name" value="44.5 KD BACTERIOCHLOROPHYLL SYNTHASE SUBUNIT"/>
    <property type="match status" value="1"/>
</dbReference>
<evidence type="ECO:0000256" key="4">
    <source>
        <dbReference type="ARBA" id="ARBA00022989"/>
    </source>
</evidence>
<sequence length="474" mass="48713">MSRIAALRDGHFWARLGTRFLPFADAATPELPLGRLLRLSLFQISVGMAAVLLTGTLNRVMIVELGMSASFVAIMVSLPLVFAPLRALIGFRSDTHRSVLGWRRVPYIWFGTLLQFGGLALLPFAILVMTGAGQGSAAVGHLGAAAAFLLVGAGMHTTQTAGLALATDLADEASRPRVVALLYVSLLVGMLVSAIVIGRVLADFSPTRLVQVVQGAAVLTMVLNITALWKQEARDRTRRPVAEAKPAFGPAWGRFIAVPRTRRLLVAVGLGAAAFSMQDVLLEPYGGQILRLSVGVTTSLTAVWAAGMLAGFAFAARALAGGADPHRLAGFGAVGGITAFIAILFAGPLEAPVLLGIGAAFIGAGSGLFSVGTLTAAMALEDGGHRGLSLGAWGAVQASAAGTAIAIGALMRDWVSSAAVANRLGATLAGPVTGYAAVYLAEILLLLATIVALGPLVRGAGAPPSRFGLSEFPI</sequence>
<evidence type="ECO:0000313" key="8">
    <source>
        <dbReference type="Proteomes" id="UP000557739"/>
    </source>
</evidence>
<feature type="transmembrane region" description="Helical" evidence="6">
    <location>
        <begin position="264"/>
        <end position="282"/>
    </location>
</feature>
<dbReference type="RefSeq" id="WP_184024958.1">
    <property type="nucleotide sequence ID" value="NZ_JACIJJ010000001.1"/>
</dbReference>
<feature type="transmembrane region" description="Helical" evidence="6">
    <location>
        <begin position="432"/>
        <end position="457"/>
    </location>
</feature>
<comment type="subcellular location">
    <subcellularLocation>
        <location evidence="1">Membrane</location>
        <topology evidence="1">Multi-pass membrane protein</topology>
    </subcellularLocation>
</comment>
<accession>A0A7W9EGZ0</accession>
<keyword evidence="8" id="KW-1185">Reference proteome</keyword>
<feature type="transmembrane region" description="Helical" evidence="6">
    <location>
        <begin position="106"/>
        <end position="130"/>
    </location>
</feature>
<comment type="caution">
    <text evidence="7">The sequence shown here is derived from an EMBL/GenBank/DDBJ whole genome shotgun (WGS) entry which is preliminary data.</text>
</comment>
<dbReference type="InterPro" id="IPR026036">
    <property type="entry name" value="PucC"/>
</dbReference>
<keyword evidence="5 6" id="KW-0472">Membrane</keyword>
<feature type="transmembrane region" description="Helical" evidence="6">
    <location>
        <begin position="353"/>
        <end position="380"/>
    </location>
</feature>
<dbReference type="PANTHER" id="PTHR23538">
    <property type="entry name" value="44.5 KD BACTERIOCHLOROPHYLL SYNTHASE SUBUNIT"/>
    <property type="match status" value="1"/>
</dbReference>
<dbReference type="Pfam" id="PF03209">
    <property type="entry name" value="PUCC"/>
    <property type="match status" value="1"/>
</dbReference>
<evidence type="ECO:0000313" key="7">
    <source>
        <dbReference type="EMBL" id="MBB5697617.1"/>
    </source>
</evidence>
<dbReference type="PIRSF" id="PIRSF016565">
    <property type="entry name" value="PucC"/>
    <property type="match status" value="1"/>
</dbReference>
<feature type="transmembrane region" description="Helical" evidence="6">
    <location>
        <begin position="209"/>
        <end position="229"/>
    </location>
</feature>
<dbReference type="GO" id="GO:0016020">
    <property type="term" value="C:membrane"/>
    <property type="evidence" value="ECO:0007669"/>
    <property type="project" value="UniProtKB-SubCell"/>
</dbReference>
<reference evidence="7 8" key="1">
    <citation type="submission" date="2020-08" db="EMBL/GenBank/DDBJ databases">
        <title>Genomic Encyclopedia of Type Strains, Phase IV (KMG-IV): sequencing the most valuable type-strain genomes for metagenomic binning, comparative biology and taxonomic classification.</title>
        <authorList>
            <person name="Goeker M."/>
        </authorList>
    </citation>
    <scope>NUCLEOTIDE SEQUENCE [LARGE SCALE GENOMIC DNA]</scope>
    <source>
        <strain evidence="7 8">DSM 27244</strain>
    </source>
</reference>